<dbReference type="InterPro" id="IPR034746">
    <property type="entry name" value="POTRA"/>
</dbReference>
<organism evidence="12 13">
    <name type="scientific">Palleronia pelagia</name>
    <dbReference type="NCBI Taxonomy" id="387096"/>
    <lineage>
        <taxon>Bacteria</taxon>
        <taxon>Pseudomonadati</taxon>
        <taxon>Pseudomonadota</taxon>
        <taxon>Alphaproteobacteria</taxon>
        <taxon>Rhodobacterales</taxon>
        <taxon>Roseobacteraceae</taxon>
        <taxon>Palleronia</taxon>
    </lineage>
</organism>
<dbReference type="GO" id="GO:0043165">
    <property type="term" value="P:Gram-negative-bacterium-type cell outer membrane assembly"/>
    <property type="evidence" value="ECO:0007669"/>
    <property type="project" value="UniProtKB-UniRule"/>
</dbReference>
<keyword evidence="13" id="KW-1185">Reference proteome</keyword>
<dbReference type="AlphaFoldDB" id="A0A1H8C1J3"/>
<dbReference type="InterPro" id="IPR000184">
    <property type="entry name" value="Bac_surfAg_D15"/>
</dbReference>
<dbReference type="InterPro" id="IPR039910">
    <property type="entry name" value="D15-like"/>
</dbReference>
<evidence type="ECO:0000256" key="8">
    <source>
        <dbReference type="HAMAP-Rule" id="MF_01430"/>
    </source>
</evidence>
<protein>
    <recommendedName>
        <fullName evidence="8 9">Outer membrane protein assembly factor BamA</fullName>
    </recommendedName>
</protein>
<keyword evidence="6 8" id="KW-0472">Membrane</keyword>
<keyword evidence="7 8" id="KW-0998">Cell outer membrane</keyword>
<dbReference type="GO" id="GO:0051205">
    <property type="term" value="P:protein insertion into membrane"/>
    <property type="evidence" value="ECO:0007669"/>
    <property type="project" value="UniProtKB-UniRule"/>
</dbReference>
<keyword evidence="10" id="KW-1133">Transmembrane helix</keyword>
<dbReference type="PANTHER" id="PTHR12815:SF23">
    <property type="entry name" value="OUTER MEMBRANE PROTEIN ASSEMBLY FACTOR BAMA"/>
    <property type="match status" value="1"/>
</dbReference>
<keyword evidence="3 8" id="KW-0812">Transmembrane</keyword>
<evidence type="ECO:0000256" key="5">
    <source>
        <dbReference type="ARBA" id="ARBA00022737"/>
    </source>
</evidence>
<dbReference type="EMBL" id="FOCM01000001">
    <property type="protein sequence ID" value="SEM87947.1"/>
    <property type="molecule type" value="Genomic_DNA"/>
</dbReference>
<dbReference type="NCBIfam" id="TIGR03303">
    <property type="entry name" value="OM_YaeT"/>
    <property type="match status" value="1"/>
</dbReference>
<dbReference type="Pfam" id="PF01103">
    <property type="entry name" value="Omp85"/>
    <property type="match status" value="1"/>
</dbReference>
<evidence type="ECO:0000256" key="3">
    <source>
        <dbReference type="ARBA" id="ARBA00022692"/>
    </source>
</evidence>
<evidence type="ECO:0000313" key="12">
    <source>
        <dbReference type="EMBL" id="SEM87947.1"/>
    </source>
</evidence>
<comment type="subunit">
    <text evidence="8">Part of the Bam complex.</text>
</comment>
<dbReference type="Gene3D" id="3.10.20.310">
    <property type="entry name" value="membrane protein fhac"/>
    <property type="match status" value="5"/>
</dbReference>
<evidence type="ECO:0000256" key="2">
    <source>
        <dbReference type="ARBA" id="ARBA00022452"/>
    </source>
</evidence>
<accession>A0A1H8C1J3</accession>
<dbReference type="InterPro" id="IPR023707">
    <property type="entry name" value="OM_assembly_BamA"/>
</dbReference>
<dbReference type="RefSeq" id="WP_091844306.1">
    <property type="nucleotide sequence ID" value="NZ_FOCM01000001.1"/>
</dbReference>
<keyword evidence="4 8" id="KW-0732">Signal</keyword>
<keyword evidence="5 8" id="KW-0677">Repeat</keyword>
<evidence type="ECO:0000256" key="6">
    <source>
        <dbReference type="ARBA" id="ARBA00023136"/>
    </source>
</evidence>
<feature type="domain" description="POTRA" evidence="11">
    <location>
        <begin position="39"/>
        <end position="106"/>
    </location>
</feature>
<dbReference type="GO" id="GO:0009279">
    <property type="term" value="C:cell outer membrane"/>
    <property type="evidence" value="ECO:0007669"/>
    <property type="project" value="UniProtKB-SubCell"/>
</dbReference>
<evidence type="ECO:0000256" key="10">
    <source>
        <dbReference type="SAM" id="Phobius"/>
    </source>
</evidence>
<comment type="function">
    <text evidence="8">Part of the outer membrane protein assembly complex, which is involved in assembly and insertion of beta-barrel proteins into the outer membrane.</text>
</comment>
<feature type="transmembrane region" description="Helical" evidence="10">
    <location>
        <begin position="12"/>
        <end position="31"/>
    </location>
</feature>
<keyword evidence="2 8" id="KW-1134">Transmembrane beta strand</keyword>
<comment type="similarity">
    <text evidence="8">Belongs to the BamA family.</text>
</comment>
<evidence type="ECO:0000256" key="9">
    <source>
        <dbReference type="NCBIfam" id="TIGR03303"/>
    </source>
</evidence>
<dbReference type="Gene3D" id="2.40.160.50">
    <property type="entry name" value="membrane protein fhac: a member of the omp85/tpsb transporter family"/>
    <property type="match status" value="1"/>
</dbReference>
<sequence>MHFATRGSGRKLRAGISVIGLMAVLTTGLWGPEARAQSFRFNDIRVEGNERVDPNSIVSLLDLPRGQTVSAGELNAAYQRLQNAGIFETVEIAPSGSTLVVRVNEWPTIRRINIEGNSRLDDEELTALIDSTPRRVYAPNVAESDAAAIADAYQQSGRLAATVTPRIIRRGDNQVDLVFEVAEGSVTEIERLSFVGNRDFSDRRLRRVLATKQAGLLRAVIGRDTFVADRINFDRQLLTDFYQSRGYADFRILSVTNELARDRGAFFITFNVEEGPSFDFGAVTASSEIPGLDAAEYLAVSQIDPGDTYSPQAIDNAVTRMERLAIRNGLNFVRATPQITRDPRNLRLNVNFVLERGPRIFVERIDIEGNATTLDRVIRREFNMVEGDPFNPREIRAAAERIRALGYFSNADVEARDGTGPGQVIIDVDVEEQPTGSLSLGGAYSTDSGIGLNVGYQESNFLGRGQTLSFNISTGTDATSSNLTFVEPYFLGRDLAARFSIFYDTSDFDEADYNTRVVGFSPALTFPVSENGRLQLSYRLAKESILDVDADSSPIIQREEGAAYTSSVGYSYTYDTRRTGLDPNSGVLLRFGQELAGLGGDSEYIKTTASGTAQTRVWNEEVTLRATLEGGAINALNGDTTRITDRFFLNTRQMRGFERLGLGPRDTNAPNEDALGGNMYAVARLEADFPLGLPEEYGISGGVFFDAGSVWSLDDTSGFGGNAVDDGFSLRTAVGVSVFWTTPLGPLRFNFAKALSKEPYDRTQVFNISVSTSF</sequence>
<dbReference type="PROSITE" id="PS51779">
    <property type="entry name" value="POTRA"/>
    <property type="match status" value="3"/>
</dbReference>
<dbReference type="Pfam" id="PF07244">
    <property type="entry name" value="POTRA"/>
    <property type="match status" value="4"/>
</dbReference>
<comment type="subcellular location">
    <subcellularLocation>
        <location evidence="8">Cell outer membrane</location>
    </subcellularLocation>
    <subcellularLocation>
        <location evidence="1">Membrane</location>
    </subcellularLocation>
</comment>
<evidence type="ECO:0000259" key="11">
    <source>
        <dbReference type="PROSITE" id="PS51779"/>
    </source>
</evidence>
<dbReference type="PIRSF" id="PIRSF006076">
    <property type="entry name" value="OM_assembly_OMP85"/>
    <property type="match status" value="1"/>
</dbReference>
<proteinExistence type="inferred from homology"/>
<dbReference type="PANTHER" id="PTHR12815">
    <property type="entry name" value="SORTING AND ASSEMBLY MACHINERY SAMM50 PROTEIN FAMILY MEMBER"/>
    <property type="match status" value="1"/>
</dbReference>
<evidence type="ECO:0000313" key="13">
    <source>
        <dbReference type="Proteomes" id="UP000199372"/>
    </source>
</evidence>
<dbReference type="OrthoDB" id="9803054at2"/>
<dbReference type="HAMAP" id="MF_01430">
    <property type="entry name" value="OM_assembly_BamA"/>
    <property type="match status" value="1"/>
</dbReference>
<gene>
    <name evidence="8" type="primary">bamA</name>
    <name evidence="12" type="ORF">SAMN04488011_101788</name>
</gene>
<evidence type="ECO:0000256" key="7">
    <source>
        <dbReference type="ARBA" id="ARBA00023237"/>
    </source>
</evidence>
<reference evidence="13" key="1">
    <citation type="submission" date="2016-10" db="EMBL/GenBank/DDBJ databases">
        <authorList>
            <person name="Varghese N."/>
            <person name="Submissions S."/>
        </authorList>
    </citation>
    <scope>NUCLEOTIDE SEQUENCE [LARGE SCALE GENOMIC DNA]</scope>
    <source>
        <strain evidence="13">DSM 26893</strain>
    </source>
</reference>
<evidence type="ECO:0000256" key="1">
    <source>
        <dbReference type="ARBA" id="ARBA00004370"/>
    </source>
</evidence>
<evidence type="ECO:0000256" key="4">
    <source>
        <dbReference type="ARBA" id="ARBA00022729"/>
    </source>
</evidence>
<dbReference type="InterPro" id="IPR010827">
    <property type="entry name" value="BamA/TamA_POTRA"/>
</dbReference>
<feature type="domain" description="POTRA" evidence="11">
    <location>
        <begin position="107"/>
        <end position="184"/>
    </location>
</feature>
<feature type="domain" description="POTRA" evidence="11">
    <location>
        <begin position="360"/>
        <end position="433"/>
    </location>
</feature>
<name>A0A1H8C1J3_9RHOB</name>
<dbReference type="Proteomes" id="UP000199372">
    <property type="component" value="Unassembled WGS sequence"/>
</dbReference>